<evidence type="ECO:0000256" key="1">
    <source>
        <dbReference type="ARBA" id="ARBA00005564"/>
    </source>
</evidence>
<evidence type="ECO:0000256" key="3">
    <source>
        <dbReference type="SAM" id="SignalP"/>
    </source>
</evidence>
<dbReference type="Gene3D" id="2.130.10.10">
    <property type="entry name" value="YVTN repeat-like/Quinoprotein amine dehydrogenase"/>
    <property type="match status" value="1"/>
</dbReference>
<name>A0ABV2TA34_9BACT</name>
<accession>A0ABV2TA34</accession>
<feature type="signal peptide" evidence="3">
    <location>
        <begin position="1"/>
        <end position="21"/>
    </location>
</feature>
<evidence type="ECO:0000256" key="2">
    <source>
        <dbReference type="ARBA" id="ARBA00022526"/>
    </source>
</evidence>
<gene>
    <name evidence="4" type="ORF">ABR189_17565</name>
</gene>
<dbReference type="SUPFAM" id="SSF51004">
    <property type="entry name" value="C-terminal (heme d1) domain of cytochrome cd1-nitrite reductase"/>
    <property type="match status" value="1"/>
</dbReference>
<reference evidence="4 5" key="1">
    <citation type="submission" date="2024-06" db="EMBL/GenBank/DDBJ databases">
        <title>Chitinophaga defluvii sp. nov., isolated from municipal sewage.</title>
        <authorList>
            <person name="Zhang L."/>
        </authorList>
    </citation>
    <scope>NUCLEOTIDE SEQUENCE [LARGE SCALE GENOMIC DNA]</scope>
    <source>
        <strain evidence="4 5">H8</strain>
    </source>
</reference>
<comment type="similarity">
    <text evidence="1">Belongs to the cycloisomerase 2 family.</text>
</comment>
<keyword evidence="2" id="KW-0313">Glucose metabolism</keyword>
<feature type="chain" id="PRO_5045924949" evidence="3">
    <location>
        <begin position="22"/>
        <end position="373"/>
    </location>
</feature>
<comment type="caution">
    <text evidence="4">The sequence shown here is derived from an EMBL/GenBank/DDBJ whole genome shotgun (WGS) entry which is preliminary data.</text>
</comment>
<evidence type="ECO:0000313" key="5">
    <source>
        <dbReference type="Proteomes" id="UP001549749"/>
    </source>
</evidence>
<keyword evidence="4" id="KW-0378">Hydrolase</keyword>
<dbReference type="EMBL" id="JBEXAC010000002">
    <property type="protein sequence ID" value="MET6999200.1"/>
    <property type="molecule type" value="Genomic_DNA"/>
</dbReference>
<dbReference type="Pfam" id="PF10282">
    <property type="entry name" value="Lactonase"/>
    <property type="match status" value="1"/>
</dbReference>
<dbReference type="EC" id="3.1.1.-" evidence="4"/>
<dbReference type="InterPro" id="IPR019405">
    <property type="entry name" value="Lactonase_7-beta_prop"/>
</dbReference>
<dbReference type="InterPro" id="IPR050282">
    <property type="entry name" value="Cycloisomerase_2"/>
</dbReference>
<dbReference type="RefSeq" id="WP_354661768.1">
    <property type="nucleotide sequence ID" value="NZ_JBEXAC010000002.1"/>
</dbReference>
<keyword evidence="3" id="KW-0732">Signal</keyword>
<dbReference type="GO" id="GO:0016787">
    <property type="term" value="F:hydrolase activity"/>
    <property type="evidence" value="ECO:0007669"/>
    <property type="project" value="UniProtKB-KW"/>
</dbReference>
<dbReference type="InterPro" id="IPR011048">
    <property type="entry name" value="Haem_d1_sf"/>
</dbReference>
<protein>
    <submittedName>
        <fullName evidence="4">Lactonase family protein</fullName>
        <ecNumber evidence="4">3.1.1.-</ecNumber>
    </submittedName>
</protein>
<dbReference type="PANTHER" id="PTHR30344:SF1">
    <property type="entry name" value="6-PHOSPHOGLUCONOLACTONASE"/>
    <property type="match status" value="1"/>
</dbReference>
<evidence type="ECO:0000313" key="4">
    <source>
        <dbReference type="EMBL" id="MET6999200.1"/>
    </source>
</evidence>
<proteinExistence type="inferred from homology"/>
<dbReference type="Proteomes" id="UP001549749">
    <property type="component" value="Unassembled WGS sequence"/>
</dbReference>
<dbReference type="InterPro" id="IPR015943">
    <property type="entry name" value="WD40/YVTN_repeat-like_dom_sf"/>
</dbReference>
<dbReference type="PANTHER" id="PTHR30344">
    <property type="entry name" value="6-PHOSPHOGLUCONOLACTONASE-RELATED"/>
    <property type="match status" value="1"/>
</dbReference>
<keyword evidence="5" id="KW-1185">Reference proteome</keyword>
<sequence>MRTLILLCNMLLLPFLLPAQSAFYIIVGTYTQKESKGIYVYKFDATTGTLTYVSTAEGVENPSYLTVAPGNKQVYAVSEWGKGGGQVAAFSFDAAKGQLQQLNKQSSGGDGPCYINTDAAGKNVVVGNYSGGSLAVLKILPDGNVSAPVQTIQHSGTSVNKKRQEKAHVHCVEFSPDQQYLYVPDLGIDQVKIYKYNADAATPLTPANPSFAPLFPGAGPRHIVFHTNRKWAYVIRELDGKVTAFRYSKGKLTEFQSITMLPEDFKGVISGADIHLSPDGKFLYASNRGDLNNIVIYTVNAKSGQLQYVGQHTAAGKSPRNFVIDPTGNYLLVANQDTDNIVVLKRDATTGLLTPTGQEVKVSMPVCLKMIPM</sequence>
<organism evidence="4 5">
    <name type="scientific">Chitinophaga defluvii</name>
    <dbReference type="NCBI Taxonomy" id="3163343"/>
    <lineage>
        <taxon>Bacteria</taxon>
        <taxon>Pseudomonadati</taxon>
        <taxon>Bacteroidota</taxon>
        <taxon>Chitinophagia</taxon>
        <taxon>Chitinophagales</taxon>
        <taxon>Chitinophagaceae</taxon>
        <taxon>Chitinophaga</taxon>
    </lineage>
</organism>
<keyword evidence="2" id="KW-0119">Carbohydrate metabolism</keyword>